<feature type="compositionally biased region" description="Low complexity" evidence="1">
    <location>
        <begin position="15"/>
        <end position="31"/>
    </location>
</feature>
<feature type="region of interest" description="Disordered" evidence="1">
    <location>
        <begin position="1"/>
        <end position="31"/>
    </location>
</feature>
<keyword evidence="3" id="KW-1185">Reference proteome</keyword>
<comment type="caution">
    <text evidence="2">The sequence shown here is derived from an EMBL/GenBank/DDBJ whole genome shotgun (WGS) entry which is preliminary data.</text>
</comment>
<evidence type="ECO:0000256" key="1">
    <source>
        <dbReference type="SAM" id="MobiDB-lite"/>
    </source>
</evidence>
<evidence type="ECO:0000313" key="2">
    <source>
        <dbReference type="EMBL" id="KAJ4328442.1"/>
    </source>
</evidence>
<feature type="region of interest" description="Disordered" evidence="1">
    <location>
        <begin position="312"/>
        <end position="332"/>
    </location>
</feature>
<evidence type="ECO:0000313" key="3">
    <source>
        <dbReference type="Proteomes" id="UP001140502"/>
    </source>
</evidence>
<feature type="compositionally biased region" description="Low complexity" evidence="1">
    <location>
        <begin position="319"/>
        <end position="331"/>
    </location>
</feature>
<feature type="region of interest" description="Disordered" evidence="1">
    <location>
        <begin position="67"/>
        <end position="90"/>
    </location>
</feature>
<organism evidence="2 3">
    <name type="scientific">Fusarium piperis</name>
    <dbReference type="NCBI Taxonomy" id="1435070"/>
    <lineage>
        <taxon>Eukaryota</taxon>
        <taxon>Fungi</taxon>
        <taxon>Dikarya</taxon>
        <taxon>Ascomycota</taxon>
        <taxon>Pezizomycotina</taxon>
        <taxon>Sordariomycetes</taxon>
        <taxon>Hypocreomycetidae</taxon>
        <taxon>Hypocreales</taxon>
        <taxon>Nectriaceae</taxon>
        <taxon>Fusarium</taxon>
        <taxon>Fusarium solani species complex</taxon>
    </lineage>
</organism>
<dbReference type="OrthoDB" id="4776573at2759"/>
<name>A0A9W9BTD3_9HYPO</name>
<dbReference type="EMBL" id="JAPEUR010000011">
    <property type="protein sequence ID" value="KAJ4328442.1"/>
    <property type="molecule type" value="Genomic_DNA"/>
</dbReference>
<sequence>MGSKNKASATGGGDDSPSPSPSLRTSSLLRRVGSVRASRNDLSERLGLLRMMSTYLLTHTARCTDFQDSSSARRRSKSNPQVVSPPVTPRFFIHEPPSHRRGLPAWDRTFDAVYHSSSSHTPSFSDVLTSFFEDHGRSRPGSGYFRLPDDIRLRICNLLLPVVDRPVRLNRSFFTRDVWREGDLAAPTDALLPLAPYLQVSFAFGADFLVAFLQSVTLHAIFSPFVGCRVNPLATTWLNRYGPYVRSVALEVDMSRLGCGPADSATCLLPDVEHVEDLVCDFVDSQLRRRESLPLQSLILLCRRFYGRRDPSLSRPDTGRSSGASSFSRANSSEDIRFQSPEMYASMDELMKQMTEETVSSPFETPMPSPLPQAEYCPDSYLLFCNHIIHLKGRINSLRMCGFDETYTTRLMATLFSDASSGQAYRVAPSTIWPRLSGQKSCLDTGDGYIIQDDHQVQSALNVPTALRPWEGCVQLPPPIPDEEGNPGLPSIVGDLQRLRTPYARTVTSLSERTCDQMLKESGGLGNGSDKNRFLRFMEKYGKGKMKRKKQRTLTREASATL</sequence>
<dbReference type="Proteomes" id="UP001140502">
    <property type="component" value="Unassembled WGS sequence"/>
</dbReference>
<accession>A0A9W9BTD3</accession>
<reference evidence="2" key="1">
    <citation type="submission" date="2022-10" db="EMBL/GenBank/DDBJ databases">
        <title>Tapping the CABI collections for fungal endophytes: first genome assemblies for Collariella, Neodidymelliopsis, Ascochyta clinopodiicola, Didymella pomorum, Didymosphaeria variabile, Neocosmospora piperis and Neocucurbitaria cava.</title>
        <authorList>
            <person name="Hill R."/>
        </authorList>
    </citation>
    <scope>NUCLEOTIDE SEQUENCE</scope>
    <source>
        <strain evidence="2">IMI 366586</strain>
    </source>
</reference>
<gene>
    <name evidence="2" type="ORF">N0V84_001126</name>
</gene>
<dbReference type="AlphaFoldDB" id="A0A9W9BTD3"/>
<protein>
    <submittedName>
        <fullName evidence="2">Uncharacterized protein</fullName>
    </submittedName>
</protein>
<proteinExistence type="predicted"/>